<dbReference type="GO" id="GO:0051082">
    <property type="term" value="F:unfolded protein binding"/>
    <property type="evidence" value="ECO:0007669"/>
    <property type="project" value="UniProtKB-UniRule"/>
</dbReference>
<keyword evidence="10" id="KW-1185">Reference proteome</keyword>
<protein>
    <recommendedName>
        <fullName evidence="6">ATP-dependent Clp protease ATP-binding subunit ClpX</fullName>
    </recommendedName>
</protein>
<evidence type="ECO:0000256" key="3">
    <source>
        <dbReference type="ARBA" id="ARBA00022833"/>
    </source>
</evidence>
<dbReference type="InterPro" id="IPR038366">
    <property type="entry name" value="Znf_CppX_C4_sf"/>
</dbReference>
<dbReference type="FunFam" id="3.40.50.300:FF:000005">
    <property type="entry name" value="ATP-dependent Clp protease ATP-binding subunit ClpX"/>
    <property type="match status" value="1"/>
</dbReference>
<dbReference type="CDD" id="cd19497">
    <property type="entry name" value="RecA-like_ClpX"/>
    <property type="match status" value="1"/>
</dbReference>
<dbReference type="Pfam" id="PF10431">
    <property type="entry name" value="ClpB_D2-small"/>
    <property type="match status" value="1"/>
</dbReference>
<dbReference type="RefSeq" id="WP_144688155.1">
    <property type="nucleotide sequence ID" value="NZ_VLLQ01000005.1"/>
</dbReference>
<dbReference type="GO" id="GO:0009376">
    <property type="term" value="C:HslUV protease complex"/>
    <property type="evidence" value="ECO:0007669"/>
    <property type="project" value="TreeGrafter"/>
</dbReference>
<dbReference type="InterPro" id="IPR046425">
    <property type="entry name" value="ClpX_bact"/>
</dbReference>
<dbReference type="NCBIfam" id="TIGR00382">
    <property type="entry name" value="clpX"/>
    <property type="match status" value="1"/>
</dbReference>
<dbReference type="GO" id="GO:0008270">
    <property type="term" value="F:zinc ion binding"/>
    <property type="evidence" value="ECO:0007669"/>
    <property type="project" value="UniProtKB-UniRule"/>
</dbReference>
<sequence length="485" mass="52395">MAMDPRSGMTGNQGESQGGTIRCSFCGKEQGQVRKLVKGPNNTFICDECVSACVEILEESLAHDFMQQNPGYPYMMGENAFGADAFATPEVEAVDEEAEGSGRQVITRVPTPHEIYDELSQYVMGQEDAKRAMSVAVYNHYRRVLEGGAAEGAFDSSDGRSPQAPLGKHAAPADDLADVELAKSNILLLGPTGTGKTLLAQTLARILEVPFAIADATALTEAGYVGEDVENILLKLITAADGDIERAQVGIIYIDEIDKVARKAENLSITRDVSGEGVQQALLKILEGTVASVPPQGGRKHPQQELLEIDTTNILFICGGAFVGLDKIIADRVGNKGIGFNSELAGPTSTDENDLLSQVLPQDLNSFGMIPEFIGRTPVITHTEALDEDDLVSILTEPKNAIVKQYRRMFQLEDCELEFEPEALRAVAKLALERKTGARGLRSICEDVLQRTMFDLPSEQGVAKVVVTAAAVRGEEQPRRVYRAA</sequence>
<comment type="function">
    <text evidence="6">ATP-dependent specificity component of the Clp protease. It directs the protease to specific substrates. Can perform chaperone functions in the absence of ClpP.</text>
</comment>
<reference evidence="10" key="1">
    <citation type="submission" date="2019-08" db="EMBL/GenBank/DDBJ databases">
        <title>Arthrobacter sp. nov., isolated from plateau pika and Tibetan wild ass.</title>
        <authorList>
            <person name="Ge Y."/>
        </authorList>
    </citation>
    <scope>NUCLEOTIDE SEQUENCE [LARGE SCALE GENOMIC DNA]</scope>
    <source>
        <strain evidence="10">HF-1365</strain>
    </source>
</reference>
<feature type="binding site" evidence="6 7">
    <location>
        <position position="23"/>
    </location>
    <ligand>
        <name>Zn(2+)</name>
        <dbReference type="ChEBI" id="CHEBI:29105"/>
    </ligand>
</feature>
<evidence type="ECO:0000313" key="10">
    <source>
        <dbReference type="Proteomes" id="UP000470010"/>
    </source>
</evidence>
<dbReference type="PANTHER" id="PTHR48102:SF7">
    <property type="entry name" value="ATP-DEPENDENT CLP PROTEASE ATP-BINDING SUBUNIT CLPX-LIKE, MITOCHONDRIAL"/>
    <property type="match status" value="1"/>
</dbReference>
<dbReference type="Gene3D" id="3.40.50.300">
    <property type="entry name" value="P-loop containing nucleotide triphosphate hydrolases"/>
    <property type="match status" value="1"/>
</dbReference>
<dbReference type="GO" id="GO:0046983">
    <property type="term" value="F:protein dimerization activity"/>
    <property type="evidence" value="ECO:0007669"/>
    <property type="project" value="UniProtKB-UniRule"/>
</dbReference>
<feature type="domain" description="ClpX-type ZB" evidence="8">
    <location>
        <begin position="10"/>
        <end position="65"/>
    </location>
</feature>
<comment type="subunit">
    <text evidence="6">Component of the ClpX-ClpP complex. Forms a hexameric ring that, in the presence of ATP, binds to fourteen ClpP subunits assembled into a disk-like structure with a central cavity, resembling the structure of eukaryotic proteasomes.</text>
</comment>
<dbReference type="InterPro" id="IPR010603">
    <property type="entry name" value="Znf_CppX_C4"/>
</dbReference>
<feature type="binding site" evidence="6 7">
    <location>
        <position position="26"/>
    </location>
    <ligand>
        <name>Zn(2+)</name>
        <dbReference type="ChEBI" id="CHEBI:29105"/>
    </ligand>
</feature>
<keyword evidence="1 6" id="KW-0479">Metal-binding</keyword>
<feature type="binding site" evidence="6 7">
    <location>
        <position position="46"/>
    </location>
    <ligand>
        <name>Zn(2+)</name>
        <dbReference type="ChEBI" id="CHEBI:29105"/>
    </ligand>
</feature>
<evidence type="ECO:0000256" key="6">
    <source>
        <dbReference type="HAMAP-Rule" id="MF_00175"/>
    </source>
</evidence>
<dbReference type="Gene3D" id="1.10.8.60">
    <property type="match status" value="1"/>
</dbReference>
<dbReference type="GO" id="GO:0140662">
    <property type="term" value="F:ATP-dependent protein folding chaperone"/>
    <property type="evidence" value="ECO:0007669"/>
    <property type="project" value="InterPro"/>
</dbReference>
<comment type="caution">
    <text evidence="9">The sequence shown here is derived from an EMBL/GenBank/DDBJ whole genome shotgun (WGS) entry which is preliminary data.</text>
</comment>
<dbReference type="Pfam" id="PF07724">
    <property type="entry name" value="AAA_2"/>
    <property type="match status" value="1"/>
</dbReference>
<dbReference type="InterPro" id="IPR004487">
    <property type="entry name" value="Clp_protease_ATP-bd_su_ClpX"/>
</dbReference>
<dbReference type="PROSITE" id="PS51902">
    <property type="entry name" value="CLPX_ZB"/>
    <property type="match status" value="1"/>
</dbReference>
<dbReference type="InterPro" id="IPR003959">
    <property type="entry name" value="ATPase_AAA_core"/>
</dbReference>
<dbReference type="Proteomes" id="UP000470010">
    <property type="component" value="Unassembled WGS sequence"/>
</dbReference>
<dbReference type="Pfam" id="PF06689">
    <property type="entry name" value="zf-C4_ClpX"/>
    <property type="match status" value="1"/>
</dbReference>
<dbReference type="SMART" id="SM00994">
    <property type="entry name" value="zf-C4_ClpX"/>
    <property type="match status" value="1"/>
</dbReference>
<comment type="similarity">
    <text evidence="6 7">Belongs to the ClpX chaperone family.</text>
</comment>
<dbReference type="Gene3D" id="6.20.220.10">
    <property type="entry name" value="ClpX chaperone, C4-type zinc finger domain"/>
    <property type="match status" value="1"/>
</dbReference>
<dbReference type="InterPro" id="IPR059188">
    <property type="entry name" value="Znf_CLPX-like"/>
</dbReference>
<dbReference type="GO" id="GO:0051301">
    <property type="term" value="P:cell division"/>
    <property type="evidence" value="ECO:0007669"/>
    <property type="project" value="TreeGrafter"/>
</dbReference>
<evidence type="ECO:0000256" key="1">
    <source>
        <dbReference type="ARBA" id="ARBA00022723"/>
    </source>
</evidence>
<dbReference type="SUPFAM" id="SSF52540">
    <property type="entry name" value="P-loop containing nucleoside triphosphate hydrolases"/>
    <property type="match status" value="1"/>
</dbReference>
<organism evidence="9 10">
    <name type="scientific">Enorma shizhengliae</name>
    <dbReference type="NCBI Taxonomy" id="2606615"/>
    <lineage>
        <taxon>Bacteria</taxon>
        <taxon>Bacillati</taxon>
        <taxon>Actinomycetota</taxon>
        <taxon>Coriobacteriia</taxon>
        <taxon>Coriobacteriales</taxon>
        <taxon>Coriobacteriaceae</taxon>
        <taxon>Enorma</taxon>
    </lineage>
</organism>
<dbReference type="InterPro" id="IPR019489">
    <property type="entry name" value="Clp_ATPase_C"/>
</dbReference>
<dbReference type="InterPro" id="IPR027417">
    <property type="entry name" value="P-loop_NTPase"/>
</dbReference>
<evidence type="ECO:0000256" key="5">
    <source>
        <dbReference type="ARBA" id="ARBA00023186"/>
    </source>
</evidence>
<keyword evidence="5 6" id="KW-0143">Chaperone</keyword>
<dbReference type="SUPFAM" id="SSF57716">
    <property type="entry name" value="Glucocorticoid receptor-like (DNA-binding domain)"/>
    <property type="match status" value="1"/>
</dbReference>
<gene>
    <name evidence="6 9" type="primary">clpX</name>
    <name evidence="9" type="ORF">GJE22_03755</name>
</gene>
<feature type="binding site" evidence="6 7">
    <location>
        <position position="49"/>
    </location>
    <ligand>
        <name>Zn(2+)</name>
        <dbReference type="ChEBI" id="CHEBI:29105"/>
    </ligand>
</feature>
<evidence type="ECO:0000256" key="2">
    <source>
        <dbReference type="ARBA" id="ARBA00022741"/>
    </source>
</evidence>
<evidence type="ECO:0000313" key="9">
    <source>
        <dbReference type="EMBL" id="MRX79722.1"/>
    </source>
</evidence>
<name>A0A7K0G7U4_9ACTN</name>
<dbReference type="PANTHER" id="PTHR48102">
    <property type="entry name" value="ATP-DEPENDENT CLP PROTEASE ATP-BINDING SUBUNIT CLPX-LIKE, MITOCHONDRIAL-RELATED"/>
    <property type="match status" value="1"/>
</dbReference>
<keyword evidence="9" id="KW-0645">Protease</keyword>
<dbReference type="SMART" id="SM01086">
    <property type="entry name" value="ClpB_D2-small"/>
    <property type="match status" value="1"/>
</dbReference>
<evidence type="ECO:0000259" key="8">
    <source>
        <dbReference type="PROSITE" id="PS51902"/>
    </source>
</evidence>
<dbReference type="AlphaFoldDB" id="A0A7K0G7U4"/>
<dbReference type="InterPro" id="IPR003593">
    <property type="entry name" value="AAA+_ATPase"/>
</dbReference>
<dbReference type="SMART" id="SM00382">
    <property type="entry name" value="AAA"/>
    <property type="match status" value="1"/>
</dbReference>
<keyword evidence="9" id="KW-0378">Hydrolase</keyword>
<dbReference type="GO" id="GO:0051603">
    <property type="term" value="P:proteolysis involved in protein catabolic process"/>
    <property type="evidence" value="ECO:0007669"/>
    <property type="project" value="TreeGrafter"/>
</dbReference>
<evidence type="ECO:0000256" key="4">
    <source>
        <dbReference type="ARBA" id="ARBA00022840"/>
    </source>
</evidence>
<dbReference type="EMBL" id="VTFZ01000003">
    <property type="protein sequence ID" value="MRX79722.1"/>
    <property type="molecule type" value="Genomic_DNA"/>
</dbReference>
<keyword evidence="3 6" id="KW-0862">Zinc</keyword>
<dbReference type="GO" id="GO:0016887">
    <property type="term" value="F:ATP hydrolysis activity"/>
    <property type="evidence" value="ECO:0007669"/>
    <property type="project" value="InterPro"/>
</dbReference>
<dbReference type="FunFam" id="1.10.8.60:FF:000002">
    <property type="entry name" value="ATP-dependent Clp protease ATP-binding subunit ClpX"/>
    <property type="match status" value="1"/>
</dbReference>
<keyword evidence="2 6" id="KW-0547">Nucleotide-binding</keyword>
<dbReference type="GO" id="GO:0005524">
    <property type="term" value="F:ATP binding"/>
    <property type="evidence" value="ECO:0007669"/>
    <property type="project" value="UniProtKB-UniRule"/>
</dbReference>
<dbReference type="HAMAP" id="MF_00175">
    <property type="entry name" value="ClpX"/>
    <property type="match status" value="1"/>
</dbReference>
<proteinExistence type="inferred from homology"/>
<dbReference type="GO" id="GO:0008233">
    <property type="term" value="F:peptidase activity"/>
    <property type="evidence" value="ECO:0007669"/>
    <property type="project" value="UniProtKB-KW"/>
</dbReference>
<keyword evidence="4 6" id="KW-0067">ATP-binding</keyword>
<evidence type="ECO:0000256" key="7">
    <source>
        <dbReference type="PROSITE-ProRule" id="PRU01250"/>
    </source>
</evidence>
<dbReference type="NCBIfam" id="NF003745">
    <property type="entry name" value="PRK05342.1"/>
    <property type="match status" value="1"/>
</dbReference>
<feature type="binding site" evidence="6">
    <location>
        <begin position="191"/>
        <end position="198"/>
    </location>
    <ligand>
        <name>ATP</name>
        <dbReference type="ChEBI" id="CHEBI:30616"/>
    </ligand>
</feature>
<dbReference type="InterPro" id="IPR050052">
    <property type="entry name" value="ATP-dep_Clp_protease_ClpX"/>
</dbReference>
<accession>A0A7K0G7U4</accession>